<accession>A0A384JG37</accession>
<evidence type="ECO:0000256" key="2">
    <source>
        <dbReference type="ARBA" id="ARBA00022833"/>
    </source>
</evidence>
<dbReference type="Gene3D" id="4.10.240.10">
    <property type="entry name" value="Zn(2)-C6 fungal-type DNA-binding domain"/>
    <property type="match status" value="1"/>
</dbReference>
<dbReference type="EMBL" id="CP009809">
    <property type="protein sequence ID" value="ATZ49573.1"/>
    <property type="molecule type" value="Genomic_DNA"/>
</dbReference>
<dbReference type="OrthoDB" id="4216928at2759"/>
<dbReference type="GeneID" id="5430896"/>
<reference evidence="7 8" key="2">
    <citation type="journal article" date="2012" name="Eukaryot. Cell">
        <title>Genome update of Botrytis cinerea strains B05.10 and T4.</title>
        <authorList>
            <person name="Staats M."/>
            <person name="van Kan J.A."/>
        </authorList>
    </citation>
    <scope>NUCLEOTIDE SEQUENCE [LARGE SCALE GENOMIC DNA]</scope>
    <source>
        <strain evidence="7 8">B05.10</strain>
    </source>
</reference>
<evidence type="ECO:0000256" key="1">
    <source>
        <dbReference type="ARBA" id="ARBA00022723"/>
    </source>
</evidence>
<evidence type="ECO:0000313" key="8">
    <source>
        <dbReference type="Proteomes" id="UP000001798"/>
    </source>
</evidence>
<keyword evidence="4" id="KW-0804">Transcription</keyword>
<evidence type="ECO:0000256" key="4">
    <source>
        <dbReference type="ARBA" id="ARBA00023163"/>
    </source>
</evidence>
<keyword evidence="3" id="KW-0805">Transcription regulation</keyword>
<evidence type="ECO:0000256" key="3">
    <source>
        <dbReference type="ARBA" id="ARBA00023015"/>
    </source>
</evidence>
<dbReference type="Pfam" id="PF00172">
    <property type="entry name" value="Zn_clus"/>
    <property type="match status" value="1"/>
</dbReference>
<dbReference type="AlphaFoldDB" id="A0A384JG37"/>
<evidence type="ECO:0000313" key="7">
    <source>
        <dbReference type="EMBL" id="ATZ49573.1"/>
    </source>
</evidence>
<organism evidence="7 8">
    <name type="scientific">Botryotinia fuckeliana (strain B05.10)</name>
    <name type="common">Noble rot fungus</name>
    <name type="synonym">Botrytis cinerea</name>
    <dbReference type="NCBI Taxonomy" id="332648"/>
    <lineage>
        <taxon>Eukaryota</taxon>
        <taxon>Fungi</taxon>
        <taxon>Dikarya</taxon>
        <taxon>Ascomycota</taxon>
        <taxon>Pezizomycotina</taxon>
        <taxon>Leotiomycetes</taxon>
        <taxon>Helotiales</taxon>
        <taxon>Sclerotiniaceae</taxon>
        <taxon>Botrytis</taxon>
    </lineage>
</organism>
<dbReference type="Proteomes" id="UP000001798">
    <property type="component" value="Chromosome 5"/>
</dbReference>
<name>A0A384JG37_BOTFB</name>
<dbReference type="PANTHER" id="PTHR47660">
    <property type="entry name" value="TRANSCRIPTION FACTOR WITH C2H2 AND ZN(2)-CYS(6) DNA BINDING DOMAIN (EUROFUNG)-RELATED-RELATED"/>
    <property type="match status" value="1"/>
</dbReference>
<dbReference type="KEGG" id="bfu:BCIN_05g00020"/>
<dbReference type="InterPro" id="IPR001138">
    <property type="entry name" value="Zn2Cys6_DnaBD"/>
</dbReference>
<dbReference type="GO" id="GO:0008270">
    <property type="term" value="F:zinc ion binding"/>
    <property type="evidence" value="ECO:0007669"/>
    <property type="project" value="InterPro"/>
</dbReference>
<sequence>MSNRLRHKSCVACVRMKRKCDRGWPRCQRCIKRGSECHYIGQDCNRQQNNTAMQPLVSSQQQFFGQASSNWQVEQYHVEPSSAITPFWDGAPLQFTGNFHLTSLFDGNNFDFSNIETSTSQQILSNPDLAITQASSDPGLLPRVNFMAKRLAMIPRAFAQHGHTIFIHRMQFQQNPSVALYDAMSACALYHMRGAMNEAFVFGNLELKCQQLISSINANISFVTKTELLAALQALLLYQMIRLFDGDIRLRAHAEFDEPNATSWAAQLNNMICHDHQNMVFDPNSTEMSIVTTGIDSNWNSWLVNESIRRTVLVTFMLNGVYNFLKLGYYTPTKSPQCFTAQAALWGAQSAHDWIRAQETTARLEIWVAHWDEMIANVKPADLEEFGVLVMMMLWGVEATQIWLGDSHTEYGFEDILKK</sequence>
<dbReference type="CDD" id="cd00067">
    <property type="entry name" value="GAL4"/>
    <property type="match status" value="1"/>
</dbReference>
<dbReference type="RefSeq" id="XP_001550401.2">
    <property type="nucleotide sequence ID" value="XM_001550351.2"/>
</dbReference>
<proteinExistence type="predicted"/>
<evidence type="ECO:0000256" key="5">
    <source>
        <dbReference type="ARBA" id="ARBA00023242"/>
    </source>
</evidence>
<dbReference type="VEuPathDB" id="FungiDB:Bcin05g00020"/>
<dbReference type="InterPro" id="IPR036864">
    <property type="entry name" value="Zn2-C6_fun-type_DNA-bd_sf"/>
</dbReference>
<reference evidence="7 8" key="3">
    <citation type="journal article" date="2017" name="Mol. Plant Pathol.">
        <title>A gapless genome sequence of the fungus Botrytis cinerea.</title>
        <authorList>
            <person name="Van Kan J.A."/>
            <person name="Stassen J.H."/>
            <person name="Mosbach A."/>
            <person name="Van Der Lee T.A."/>
            <person name="Faino L."/>
            <person name="Farmer A.D."/>
            <person name="Papasotiriou D.G."/>
            <person name="Zhou S."/>
            <person name="Seidl M.F."/>
            <person name="Cottam E."/>
            <person name="Edel D."/>
            <person name="Hahn M."/>
            <person name="Schwartz D.C."/>
            <person name="Dietrich R.A."/>
            <person name="Widdison S."/>
            <person name="Scalliet G."/>
        </authorList>
    </citation>
    <scope>NUCLEOTIDE SEQUENCE [LARGE SCALE GENOMIC DNA]</scope>
    <source>
        <strain evidence="7 8">B05.10</strain>
    </source>
</reference>
<dbReference type="SMART" id="SM00066">
    <property type="entry name" value="GAL4"/>
    <property type="match status" value="1"/>
</dbReference>
<keyword evidence="8" id="KW-1185">Reference proteome</keyword>
<keyword evidence="1" id="KW-0479">Metal-binding</keyword>
<keyword evidence="5" id="KW-0539">Nucleus</keyword>
<evidence type="ECO:0000259" key="6">
    <source>
        <dbReference type="PROSITE" id="PS50048"/>
    </source>
</evidence>
<protein>
    <recommendedName>
        <fullName evidence="6">Zn(2)-C6 fungal-type domain-containing protein</fullName>
    </recommendedName>
</protein>
<dbReference type="GO" id="GO:0000981">
    <property type="term" value="F:DNA-binding transcription factor activity, RNA polymerase II-specific"/>
    <property type="evidence" value="ECO:0007669"/>
    <property type="project" value="InterPro"/>
</dbReference>
<feature type="domain" description="Zn(2)-C6 fungal-type" evidence="6">
    <location>
        <begin position="9"/>
        <end position="39"/>
    </location>
</feature>
<reference evidence="7 8" key="1">
    <citation type="journal article" date="2011" name="PLoS Genet.">
        <title>Genomic analysis of the necrotrophic fungal pathogens Sclerotinia sclerotiorum and Botrytis cinerea.</title>
        <authorList>
            <person name="Amselem J."/>
            <person name="Cuomo C.A."/>
            <person name="van Kan J.A."/>
            <person name="Viaud M."/>
            <person name="Benito E.P."/>
            <person name="Couloux A."/>
            <person name="Coutinho P.M."/>
            <person name="de Vries R.P."/>
            <person name="Dyer P.S."/>
            <person name="Fillinger S."/>
            <person name="Fournier E."/>
            <person name="Gout L."/>
            <person name="Hahn M."/>
            <person name="Kohn L."/>
            <person name="Lapalu N."/>
            <person name="Plummer K.M."/>
            <person name="Pradier J.M."/>
            <person name="Quevillon E."/>
            <person name="Sharon A."/>
            <person name="Simon A."/>
            <person name="ten Have A."/>
            <person name="Tudzynski B."/>
            <person name="Tudzynski P."/>
            <person name="Wincker P."/>
            <person name="Andrew M."/>
            <person name="Anthouard V."/>
            <person name="Beever R.E."/>
            <person name="Beffa R."/>
            <person name="Benoit I."/>
            <person name="Bouzid O."/>
            <person name="Brault B."/>
            <person name="Chen Z."/>
            <person name="Choquer M."/>
            <person name="Collemare J."/>
            <person name="Cotton P."/>
            <person name="Danchin E.G."/>
            <person name="Da Silva C."/>
            <person name="Gautier A."/>
            <person name="Giraud C."/>
            <person name="Giraud T."/>
            <person name="Gonzalez C."/>
            <person name="Grossetete S."/>
            <person name="Guldener U."/>
            <person name="Henrissat B."/>
            <person name="Howlett B.J."/>
            <person name="Kodira C."/>
            <person name="Kretschmer M."/>
            <person name="Lappartient A."/>
            <person name="Leroch M."/>
            <person name="Levis C."/>
            <person name="Mauceli E."/>
            <person name="Neuveglise C."/>
            <person name="Oeser B."/>
            <person name="Pearson M."/>
            <person name="Poulain J."/>
            <person name="Poussereau N."/>
            <person name="Quesneville H."/>
            <person name="Rascle C."/>
            <person name="Schumacher J."/>
            <person name="Segurens B."/>
            <person name="Sexton A."/>
            <person name="Silva E."/>
            <person name="Sirven C."/>
            <person name="Soanes D.M."/>
            <person name="Talbot N.J."/>
            <person name="Templeton M."/>
            <person name="Yandava C."/>
            <person name="Yarden O."/>
            <person name="Zeng Q."/>
            <person name="Rollins J.A."/>
            <person name="Lebrun M.H."/>
            <person name="Dickman M."/>
        </authorList>
    </citation>
    <scope>NUCLEOTIDE SEQUENCE [LARGE SCALE GENOMIC DNA]</scope>
    <source>
        <strain evidence="7 8">B05.10</strain>
    </source>
</reference>
<keyword evidence="2" id="KW-0862">Zinc</keyword>
<dbReference type="PROSITE" id="PS50048">
    <property type="entry name" value="ZN2_CY6_FUNGAL_2"/>
    <property type="match status" value="1"/>
</dbReference>
<dbReference type="PANTHER" id="PTHR47660:SF3">
    <property type="entry name" value="FINGER DOMAIN PROTEIN, PUTATIVE (AFU_ORTHOLOGUE AFUA_4G03310)-RELATED"/>
    <property type="match status" value="1"/>
</dbReference>
<dbReference type="SUPFAM" id="SSF57701">
    <property type="entry name" value="Zn2/Cys6 DNA-binding domain"/>
    <property type="match status" value="1"/>
</dbReference>
<gene>
    <name evidence="7" type="ORF">BCIN_05g00020</name>
</gene>